<dbReference type="AlphaFoldDB" id="A0A0H3ADS7"/>
<dbReference type="OrthoDB" id="9908284at2"/>
<organism evidence="2 3">
    <name type="scientific">Vibrio cholerae serotype O1 (strain ATCC 39541 / Classical Ogawa 395 / O395)</name>
    <dbReference type="NCBI Taxonomy" id="345073"/>
    <lineage>
        <taxon>Bacteria</taxon>
        <taxon>Pseudomonadati</taxon>
        <taxon>Pseudomonadota</taxon>
        <taxon>Gammaproteobacteria</taxon>
        <taxon>Vibrionales</taxon>
        <taxon>Vibrionaceae</taxon>
        <taxon>Vibrio</taxon>
    </lineage>
</organism>
<dbReference type="Proteomes" id="UP000000249">
    <property type="component" value="Chromosome 2"/>
</dbReference>
<sequence length="149" mass="16769">MFLWRKFLNQDSDLMEWPKFLLDHKKLQWIYDRDKAALLSVVILYYSYFYASLLELPSIFSSSGSIVSAIGLLLTLKHNFLSSVKNPEEAVAKHNQYGRTNSIFMMKMPSVVNPTIIALKDEYVGILLVLLGGITNGYGGFLPLLGSGT</sequence>
<keyword evidence="1" id="KW-0812">Transmembrane</keyword>
<feature type="transmembrane region" description="Helical" evidence="1">
    <location>
        <begin position="59"/>
        <end position="76"/>
    </location>
</feature>
<evidence type="ECO:0000256" key="1">
    <source>
        <dbReference type="SAM" id="Phobius"/>
    </source>
</evidence>
<feature type="transmembrane region" description="Helical" evidence="1">
    <location>
        <begin position="36"/>
        <end position="53"/>
    </location>
</feature>
<name>A0A0H3ADS7_VIBC3</name>
<gene>
    <name evidence="2" type="ordered locus">VC0395_0859</name>
</gene>
<evidence type="ECO:0000313" key="2">
    <source>
        <dbReference type="EMBL" id="ABQ18487.1"/>
    </source>
</evidence>
<proteinExistence type="predicted"/>
<dbReference type="EMBL" id="CP000626">
    <property type="protein sequence ID" value="ABQ18487.1"/>
    <property type="molecule type" value="Genomic_DNA"/>
</dbReference>
<dbReference type="KEGG" id="vcr:VC395_A0403"/>
<evidence type="ECO:0000313" key="3">
    <source>
        <dbReference type="Proteomes" id="UP000000249"/>
    </source>
</evidence>
<dbReference type="KEGG" id="vco:VC0395_0859"/>
<reference evidence="2 3" key="1">
    <citation type="submission" date="2007-03" db="EMBL/GenBank/DDBJ databases">
        <authorList>
            <person name="Heidelberg J."/>
        </authorList>
    </citation>
    <scope>NUCLEOTIDE SEQUENCE [LARGE SCALE GENOMIC DNA]</scope>
    <source>
        <strain evidence="3">ATCC 39541 / Classical Ogawa 395 / O395</strain>
    </source>
</reference>
<protein>
    <submittedName>
        <fullName evidence="2">Uncharacterized protein</fullName>
    </submittedName>
</protein>
<keyword evidence="1" id="KW-0472">Membrane</keyword>
<feature type="transmembrane region" description="Helical" evidence="1">
    <location>
        <begin position="123"/>
        <end position="145"/>
    </location>
</feature>
<accession>A0A0H3ADS7</accession>
<keyword evidence="1" id="KW-1133">Transmembrane helix</keyword>